<dbReference type="PANTHER" id="PTHR48080">
    <property type="entry name" value="D-GALACTONATE DEHYDRATASE-RELATED"/>
    <property type="match status" value="1"/>
</dbReference>
<dbReference type="HOGENOM" id="CLU_030273_3_2_12"/>
<dbReference type="InterPro" id="IPR013342">
    <property type="entry name" value="Mandelate_racemase_C"/>
</dbReference>
<dbReference type="SUPFAM" id="SSF51604">
    <property type="entry name" value="Enolase C-terminal domain-like"/>
    <property type="match status" value="1"/>
</dbReference>
<dbReference type="GO" id="GO:0016829">
    <property type="term" value="F:lyase activity"/>
    <property type="evidence" value="ECO:0007669"/>
    <property type="project" value="UniProtKB-KW"/>
</dbReference>
<feature type="domain" description="Mandelate racemase/muconate lactonizing enzyme C-terminal" evidence="2">
    <location>
        <begin position="146"/>
        <end position="261"/>
    </location>
</feature>
<dbReference type="RefSeq" id="WP_013255816.1">
    <property type="nucleotide sequence ID" value="NC_014364.1"/>
</dbReference>
<dbReference type="GO" id="GO:0009063">
    <property type="term" value="P:amino acid catabolic process"/>
    <property type="evidence" value="ECO:0007669"/>
    <property type="project" value="InterPro"/>
</dbReference>
<evidence type="ECO:0000313" key="3">
    <source>
        <dbReference type="EMBL" id="ADK82357.1"/>
    </source>
</evidence>
<accession>E1RAI9</accession>
<protein>
    <submittedName>
        <fullName evidence="3">Mandelate racemase/muconate lactonizing protein</fullName>
    </submittedName>
</protein>
<dbReference type="InterPro" id="IPR036849">
    <property type="entry name" value="Enolase-like_C_sf"/>
</dbReference>
<gene>
    <name evidence="3" type="ordered locus">Spirs_3259</name>
</gene>
<dbReference type="eggNOG" id="COG4948">
    <property type="taxonomic scope" value="Bacteria"/>
</dbReference>
<dbReference type="InterPro" id="IPR018110">
    <property type="entry name" value="Mandel_Rmase/mucon_lact_enz_CS"/>
</dbReference>
<proteinExistence type="predicted"/>
<dbReference type="InterPro" id="IPR029017">
    <property type="entry name" value="Enolase-like_N"/>
</dbReference>
<evidence type="ECO:0000256" key="1">
    <source>
        <dbReference type="ARBA" id="ARBA00023239"/>
    </source>
</evidence>
<dbReference type="KEGG" id="ssm:Spirs_3259"/>
<dbReference type="Gene3D" id="3.30.390.10">
    <property type="entry name" value="Enolase-like, N-terminal domain"/>
    <property type="match status" value="1"/>
</dbReference>
<dbReference type="InterPro" id="IPR034593">
    <property type="entry name" value="DgoD-like"/>
</dbReference>
<dbReference type="Gene3D" id="3.20.20.120">
    <property type="entry name" value="Enolase-like C-terminal domain"/>
    <property type="match status" value="1"/>
</dbReference>
<dbReference type="SUPFAM" id="SSF54826">
    <property type="entry name" value="Enolase N-terminal domain-like"/>
    <property type="match status" value="1"/>
</dbReference>
<evidence type="ECO:0000259" key="2">
    <source>
        <dbReference type="SMART" id="SM00922"/>
    </source>
</evidence>
<dbReference type="PROSITE" id="PS00908">
    <property type="entry name" value="MR_MLE_1"/>
    <property type="match status" value="1"/>
</dbReference>
<dbReference type="SFLD" id="SFLDG00179">
    <property type="entry name" value="mandelate_racemase"/>
    <property type="match status" value="1"/>
</dbReference>
<dbReference type="Pfam" id="PF02746">
    <property type="entry name" value="MR_MLE_N"/>
    <property type="match status" value="1"/>
</dbReference>
<dbReference type="Proteomes" id="UP000002318">
    <property type="component" value="Chromosome"/>
</dbReference>
<name>E1RAI9_SEDSS</name>
<dbReference type="AlphaFoldDB" id="E1RAI9"/>
<dbReference type="CDD" id="cd03316">
    <property type="entry name" value="MR_like"/>
    <property type="match status" value="1"/>
</dbReference>
<sequence length="395" mass="43819">MKITNVDIYMLDAGAQRASRRPICCRVWTDEGIYGDGEAGIAFDYAAPAGVGMLQDISRLVIGMDPMRVDEVWQRMFKISFWGQGGGPVVFAAISAIDIALMDIKGKALHVPVYELIGGKVNDSIRCYASQLQFGWNEDVGPRGTAEEYAAICRYAMDDGYDAVKLDFTMYDRDKKDIPNAQCEGFLSNDFYKMVEERIAAIREACGDVDIIMENHGRTDVTSAIKLGELCDKYNFYAYEEPTTPLRPEFQKLVRERVKTPLAAGERLYSRWQFLNYFEDNSIQLVQPDACNCGGISECKKICTMAEAFDVKAQIHCAGGPISTAAALQLTAATTNFAIYEHHFRSTQSSIARLGKYDYQPQNGNFSVSDRPGLGQELSEAAIAEALVHVTVSEP</sequence>
<dbReference type="PANTHER" id="PTHR48080:SF2">
    <property type="entry name" value="D-GALACTONATE DEHYDRATASE"/>
    <property type="match status" value="1"/>
</dbReference>
<dbReference type="SFLD" id="SFLDS00001">
    <property type="entry name" value="Enolase"/>
    <property type="match status" value="1"/>
</dbReference>
<dbReference type="EMBL" id="CP002116">
    <property type="protein sequence ID" value="ADK82357.1"/>
    <property type="molecule type" value="Genomic_DNA"/>
</dbReference>
<dbReference type="SMART" id="SM00922">
    <property type="entry name" value="MR_MLE"/>
    <property type="match status" value="1"/>
</dbReference>
<evidence type="ECO:0000313" key="4">
    <source>
        <dbReference type="Proteomes" id="UP000002318"/>
    </source>
</evidence>
<dbReference type="InterPro" id="IPR013341">
    <property type="entry name" value="Mandelate_racemase_N_dom"/>
</dbReference>
<dbReference type="OrthoDB" id="9775391at2"/>
<keyword evidence="4" id="KW-1185">Reference proteome</keyword>
<dbReference type="STRING" id="573413.Spirs_3259"/>
<organism evidence="3 4">
    <name type="scientific">Sediminispirochaeta smaragdinae (strain DSM 11293 / JCM 15392 / SEBR 4228)</name>
    <name type="common">Spirochaeta smaragdinae</name>
    <dbReference type="NCBI Taxonomy" id="573413"/>
    <lineage>
        <taxon>Bacteria</taxon>
        <taxon>Pseudomonadati</taxon>
        <taxon>Spirochaetota</taxon>
        <taxon>Spirochaetia</taxon>
        <taxon>Spirochaetales</taxon>
        <taxon>Spirochaetaceae</taxon>
        <taxon>Sediminispirochaeta</taxon>
    </lineage>
</organism>
<keyword evidence="1" id="KW-0456">Lyase</keyword>
<reference evidence="3 4" key="1">
    <citation type="journal article" date="2010" name="Stand. Genomic Sci.">
        <title>Complete genome sequence of Spirochaeta smaragdinae type strain (SEBR 4228).</title>
        <authorList>
            <person name="Mavromatis K."/>
            <person name="Yasawong M."/>
            <person name="Chertkov O."/>
            <person name="Lapidus A."/>
            <person name="Lucas S."/>
            <person name="Nolan M."/>
            <person name="Del Rio T.G."/>
            <person name="Tice H."/>
            <person name="Cheng J.F."/>
            <person name="Pitluck S."/>
            <person name="Liolios K."/>
            <person name="Ivanova N."/>
            <person name="Tapia R."/>
            <person name="Han C."/>
            <person name="Bruce D."/>
            <person name="Goodwin L."/>
            <person name="Pati A."/>
            <person name="Chen A."/>
            <person name="Palaniappan K."/>
            <person name="Land M."/>
            <person name="Hauser L."/>
            <person name="Chang Y.J."/>
            <person name="Jeffries C.D."/>
            <person name="Detter J.C."/>
            <person name="Rohde M."/>
            <person name="Brambilla E."/>
            <person name="Spring S."/>
            <person name="Goker M."/>
            <person name="Sikorski J."/>
            <person name="Woyke T."/>
            <person name="Bristow J."/>
            <person name="Eisen J.A."/>
            <person name="Markowitz V."/>
            <person name="Hugenholtz P."/>
            <person name="Klenk H.P."/>
            <person name="Kyrpides N.C."/>
        </authorList>
    </citation>
    <scope>NUCLEOTIDE SEQUENCE [LARGE SCALE GENOMIC DNA]</scope>
    <source>
        <strain evidence="4">DSM 11293 / JCM 15392 / SEBR 4228</strain>
    </source>
</reference>
<dbReference type="InterPro" id="IPR029065">
    <property type="entry name" value="Enolase_C-like"/>
</dbReference>
<dbReference type="Pfam" id="PF13378">
    <property type="entry name" value="MR_MLE_C"/>
    <property type="match status" value="1"/>
</dbReference>